<dbReference type="AlphaFoldDB" id="A0A1F5TGW4"/>
<evidence type="ECO:0000313" key="3">
    <source>
        <dbReference type="Proteomes" id="UP000178656"/>
    </source>
</evidence>
<proteinExistence type="predicted"/>
<dbReference type="Proteomes" id="UP000178656">
    <property type="component" value="Unassembled WGS sequence"/>
</dbReference>
<reference evidence="2 3" key="1">
    <citation type="journal article" date="2016" name="Nat. Commun.">
        <title>Thousands of microbial genomes shed light on interconnected biogeochemical processes in an aquifer system.</title>
        <authorList>
            <person name="Anantharaman K."/>
            <person name="Brown C.T."/>
            <person name="Hug L.A."/>
            <person name="Sharon I."/>
            <person name="Castelle C.J."/>
            <person name="Probst A.J."/>
            <person name="Thomas B.C."/>
            <person name="Singh A."/>
            <person name="Wilkins M.J."/>
            <person name="Karaoz U."/>
            <person name="Brodie E.L."/>
            <person name="Williams K.H."/>
            <person name="Hubbard S.S."/>
            <person name="Banfield J.F."/>
        </authorList>
    </citation>
    <scope>NUCLEOTIDE SEQUENCE [LARGE SCALE GENOMIC DNA]</scope>
</reference>
<evidence type="ECO:0000313" key="2">
    <source>
        <dbReference type="EMBL" id="OGF38160.1"/>
    </source>
</evidence>
<organism evidence="2 3">
    <name type="scientific">Candidatus Falkowbacteria bacterium RIFOXYC2_FULL_48_21</name>
    <dbReference type="NCBI Taxonomy" id="1798005"/>
    <lineage>
        <taxon>Bacteria</taxon>
        <taxon>Candidatus Falkowiibacteriota</taxon>
    </lineage>
</organism>
<feature type="region of interest" description="Disordered" evidence="1">
    <location>
        <begin position="9"/>
        <end position="35"/>
    </location>
</feature>
<name>A0A1F5TGW4_9BACT</name>
<dbReference type="EMBL" id="MFGM01000007">
    <property type="protein sequence ID" value="OGF38160.1"/>
    <property type="molecule type" value="Genomic_DNA"/>
</dbReference>
<sequence length="83" mass="9294">MFVVRGRAWNFDGGGDESGCGEPTDGDKHSKRQTTEAQHAECRAAEFNHAAMRICASDGTAYFYCLYCVDKRGVMYPFEDKTE</sequence>
<accession>A0A1F5TGW4</accession>
<comment type="caution">
    <text evidence="2">The sequence shown here is derived from an EMBL/GenBank/DDBJ whole genome shotgun (WGS) entry which is preliminary data.</text>
</comment>
<protein>
    <submittedName>
        <fullName evidence="2">Uncharacterized protein</fullName>
    </submittedName>
</protein>
<gene>
    <name evidence="2" type="ORF">A2482_04240</name>
</gene>
<evidence type="ECO:0000256" key="1">
    <source>
        <dbReference type="SAM" id="MobiDB-lite"/>
    </source>
</evidence>